<keyword evidence="9" id="KW-1185">Reference proteome</keyword>
<dbReference type="InterPro" id="IPR036162">
    <property type="entry name" value="Resolvase-like_N_sf"/>
</dbReference>
<dbReference type="CDD" id="cd00569">
    <property type="entry name" value="HTH_Hin_like"/>
    <property type="match status" value="1"/>
</dbReference>
<gene>
    <name evidence="8" type="ORF">PGRAN_16172</name>
</gene>
<dbReference type="Gene3D" id="1.10.10.60">
    <property type="entry name" value="Homeodomain-like"/>
    <property type="match status" value="1"/>
</dbReference>
<comment type="similarity">
    <text evidence="1">Belongs to the site-specific recombinase resolvase family.</text>
</comment>
<dbReference type="SUPFAM" id="SSF53041">
    <property type="entry name" value="Resolvase-like"/>
    <property type="match status" value="1"/>
</dbReference>
<dbReference type="OrthoDB" id="9797501at2"/>
<keyword evidence="4" id="KW-0233">DNA recombination</keyword>
<dbReference type="STRING" id="1265819.PGRAN_16172"/>
<evidence type="ECO:0000256" key="3">
    <source>
        <dbReference type="ARBA" id="ARBA00023125"/>
    </source>
</evidence>
<dbReference type="InterPro" id="IPR006118">
    <property type="entry name" value="Recombinase_CS"/>
</dbReference>
<evidence type="ECO:0000256" key="1">
    <source>
        <dbReference type="ARBA" id="ARBA00009913"/>
    </source>
</evidence>
<proteinExistence type="inferred from homology"/>
<evidence type="ECO:0000313" key="8">
    <source>
        <dbReference type="EMBL" id="EUJ17354.1"/>
    </source>
</evidence>
<dbReference type="PANTHER" id="PTHR30461:SF2">
    <property type="entry name" value="SERINE RECOMBINASE PINE-RELATED"/>
    <property type="match status" value="1"/>
</dbReference>
<dbReference type="SMART" id="SM00857">
    <property type="entry name" value="Resolvase"/>
    <property type="match status" value="1"/>
</dbReference>
<dbReference type="EMBL" id="AODD01000039">
    <property type="protein sequence ID" value="EUJ17354.1"/>
    <property type="molecule type" value="Genomic_DNA"/>
</dbReference>
<dbReference type="PROSITE" id="PS51736">
    <property type="entry name" value="RECOMBINASES_3"/>
    <property type="match status" value="1"/>
</dbReference>
<sequence>MECSQMGDLKEMKAKIYGYARVSTQEQSMHSQVDALESFGCQQIVLEKESGRKRRKELENLFLRMRAGDTLVVTKLDRLSRTTKDLLEISEFLQKKNIHFISLKEKIDTSSPMGKFYFILIAAIAEMEVSMIRERTLLGLEAAKKRGRCGGRPKISAEKSDAIKQLISRGMSKKEIAARLKVSISTVYNYTKHTCT</sequence>
<evidence type="ECO:0000256" key="2">
    <source>
        <dbReference type="ARBA" id="ARBA00022908"/>
    </source>
</evidence>
<dbReference type="GO" id="GO:0015074">
    <property type="term" value="P:DNA integration"/>
    <property type="evidence" value="ECO:0007669"/>
    <property type="project" value="UniProtKB-KW"/>
</dbReference>
<dbReference type="InterPro" id="IPR006120">
    <property type="entry name" value="Resolvase_HTH_dom"/>
</dbReference>
<dbReference type="Gene3D" id="3.40.50.1390">
    <property type="entry name" value="Resolvase, N-terminal catalytic domain"/>
    <property type="match status" value="1"/>
</dbReference>
<dbReference type="Proteomes" id="UP000019253">
    <property type="component" value="Unassembled WGS sequence"/>
</dbReference>
<dbReference type="PROSITE" id="PS00397">
    <property type="entry name" value="RECOMBINASES_1"/>
    <property type="match status" value="1"/>
</dbReference>
<dbReference type="InterPro" id="IPR006119">
    <property type="entry name" value="Resolv_N"/>
</dbReference>
<dbReference type="PANTHER" id="PTHR30461">
    <property type="entry name" value="DNA-INVERTASE FROM LAMBDOID PROPHAGE"/>
    <property type="match status" value="1"/>
</dbReference>
<dbReference type="Pfam" id="PF02796">
    <property type="entry name" value="HTH_7"/>
    <property type="match status" value="1"/>
</dbReference>
<feature type="domain" description="Resolvase/invertase-type recombinase catalytic" evidence="7">
    <location>
        <begin position="15"/>
        <end position="147"/>
    </location>
</feature>
<evidence type="ECO:0000313" key="9">
    <source>
        <dbReference type="Proteomes" id="UP000019253"/>
    </source>
</evidence>
<evidence type="ECO:0000259" key="7">
    <source>
        <dbReference type="PROSITE" id="PS51736"/>
    </source>
</evidence>
<dbReference type="SUPFAM" id="SSF46689">
    <property type="entry name" value="Homeodomain-like"/>
    <property type="match status" value="1"/>
</dbReference>
<feature type="active site" description="O-(5'-phospho-DNA)-serine intermediate" evidence="5 6">
    <location>
        <position position="23"/>
    </location>
</feature>
<dbReference type="GO" id="GO:0003677">
    <property type="term" value="F:DNA binding"/>
    <property type="evidence" value="ECO:0007669"/>
    <property type="project" value="UniProtKB-KW"/>
</dbReference>
<dbReference type="CDD" id="cd03768">
    <property type="entry name" value="SR_ResInv"/>
    <property type="match status" value="1"/>
</dbReference>
<protein>
    <submittedName>
        <fullName evidence="8">Resolvase</fullName>
    </submittedName>
</protein>
<dbReference type="InterPro" id="IPR009057">
    <property type="entry name" value="Homeodomain-like_sf"/>
</dbReference>
<dbReference type="InterPro" id="IPR050639">
    <property type="entry name" value="SSR_resolvase"/>
</dbReference>
<evidence type="ECO:0000256" key="4">
    <source>
        <dbReference type="ARBA" id="ARBA00023172"/>
    </source>
</evidence>
<evidence type="ECO:0000256" key="6">
    <source>
        <dbReference type="PROSITE-ProRule" id="PRU10137"/>
    </source>
</evidence>
<name>W7AQ90_9LIST</name>
<dbReference type="PATRIC" id="fig|1265819.5.peg.3221"/>
<dbReference type="Pfam" id="PF00239">
    <property type="entry name" value="Resolvase"/>
    <property type="match status" value="1"/>
</dbReference>
<organism evidence="8 9">
    <name type="scientific">Listeria grandensis FSL F6-0971</name>
    <dbReference type="NCBI Taxonomy" id="1265819"/>
    <lineage>
        <taxon>Bacteria</taxon>
        <taxon>Bacillati</taxon>
        <taxon>Bacillota</taxon>
        <taxon>Bacilli</taxon>
        <taxon>Bacillales</taxon>
        <taxon>Listeriaceae</taxon>
        <taxon>Listeria</taxon>
    </lineage>
</organism>
<accession>W7AQ90</accession>
<comment type="caution">
    <text evidence="8">The sequence shown here is derived from an EMBL/GenBank/DDBJ whole genome shotgun (WGS) entry which is preliminary data.</text>
</comment>
<dbReference type="RefSeq" id="WP_051998696.1">
    <property type="nucleotide sequence ID" value="NZ_AODD01000039.1"/>
</dbReference>
<keyword evidence="2" id="KW-0229">DNA integration</keyword>
<keyword evidence="3" id="KW-0238">DNA-binding</keyword>
<evidence type="ECO:0000256" key="5">
    <source>
        <dbReference type="PIRSR" id="PIRSR606118-50"/>
    </source>
</evidence>
<dbReference type="GO" id="GO:0000150">
    <property type="term" value="F:DNA strand exchange activity"/>
    <property type="evidence" value="ECO:0007669"/>
    <property type="project" value="InterPro"/>
</dbReference>
<dbReference type="AlphaFoldDB" id="W7AQ90"/>
<dbReference type="PROSITE" id="PS00398">
    <property type="entry name" value="RECOMBINASES_2"/>
    <property type="match status" value="1"/>
</dbReference>
<reference evidence="8 9" key="1">
    <citation type="journal article" date="2014" name="Int. J. Syst. Evol. Microbiol.">
        <title>Listeria floridensis sp. nov., Listeria aquatica sp. nov., Listeria cornellensis sp. nov., Listeria riparia sp. nov. and Listeria grandensis sp. nov., from agricultural and natural environments.</title>
        <authorList>
            <person name="den Bakker H.C."/>
            <person name="Warchocki S."/>
            <person name="Wright E.M."/>
            <person name="Allred A.F."/>
            <person name="Ahlstrom C."/>
            <person name="Manuel C.S."/>
            <person name="Stasiewicz M.J."/>
            <person name="Burrell A."/>
            <person name="Roof S."/>
            <person name="Strawn L."/>
            <person name="Fortes E.D."/>
            <person name="Nightingale K.K."/>
            <person name="Kephart D."/>
            <person name="Wiedmann M."/>
        </authorList>
    </citation>
    <scope>NUCLEOTIDE SEQUENCE [LARGE SCALE GENOMIC DNA]</scope>
    <source>
        <strain evidence="9">FSL F6-971</strain>
    </source>
</reference>